<feature type="transmembrane region" description="Helical" evidence="6">
    <location>
        <begin position="370"/>
        <end position="390"/>
    </location>
</feature>
<dbReference type="OrthoDB" id="10264738at2759"/>
<dbReference type="GO" id="GO:0016020">
    <property type="term" value="C:membrane"/>
    <property type="evidence" value="ECO:0007669"/>
    <property type="project" value="UniProtKB-SubCell"/>
</dbReference>
<keyword evidence="4 5" id="KW-0904">Protein phosphatase</keyword>
<dbReference type="InterPro" id="IPR001932">
    <property type="entry name" value="PPM-type_phosphatase-like_dom"/>
</dbReference>
<dbReference type="PROSITE" id="PS51746">
    <property type="entry name" value="PPM_2"/>
    <property type="match status" value="1"/>
</dbReference>
<dbReference type="InterPro" id="IPR000222">
    <property type="entry name" value="PP2C_BS"/>
</dbReference>
<dbReference type="Pfam" id="PF00481">
    <property type="entry name" value="PP2C"/>
    <property type="match status" value="1"/>
</dbReference>
<evidence type="ECO:0000313" key="8">
    <source>
        <dbReference type="EMBL" id="CEO98740.1"/>
    </source>
</evidence>
<dbReference type="AlphaFoldDB" id="A0A0G4ITZ7"/>
<dbReference type="OMA" id="ISCMIVR"/>
<evidence type="ECO:0000259" key="7">
    <source>
        <dbReference type="PROSITE" id="PS51746"/>
    </source>
</evidence>
<keyword evidence="2" id="KW-0479">Metal-binding</keyword>
<keyword evidence="6" id="KW-0812">Transmembrane</keyword>
<protein>
    <recommendedName>
        <fullName evidence="7">PPM-type phosphatase domain-containing protein</fullName>
    </recommendedName>
</protein>
<organism evidence="8 9">
    <name type="scientific">Plasmodiophora brassicae</name>
    <name type="common">Clubroot disease agent</name>
    <dbReference type="NCBI Taxonomy" id="37360"/>
    <lineage>
        <taxon>Eukaryota</taxon>
        <taxon>Sar</taxon>
        <taxon>Rhizaria</taxon>
        <taxon>Endomyxa</taxon>
        <taxon>Phytomyxea</taxon>
        <taxon>Plasmodiophorida</taxon>
        <taxon>Plasmodiophoridae</taxon>
        <taxon>Plasmodiophora</taxon>
    </lineage>
</organism>
<proteinExistence type="inferred from homology"/>
<accession>A0A0G4ITZ7</accession>
<reference evidence="8 9" key="1">
    <citation type="submission" date="2015-02" db="EMBL/GenBank/DDBJ databases">
        <authorList>
            <person name="Chooi Y.-H."/>
        </authorList>
    </citation>
    <scope>NUCLEOTIDE SEQUENCE [LARGE SCALE GENOMIC DNA]</scope>
    <source>
        <strain evidence="8">E3</strain>
    </source>
</reference>
<name>A0A0G4ITZ7_PLABS</name>
<dbReference type="EMBL" id="CDSF01000087">
    <property type="protein sequence ID" value="CEO98740.1"/>
    <property type="molecule type" value="Genomic_DNA"/>
</dbReference>
<keyword evidence="9" id="KW-1185">Reference proteome</keyword>
<evidence type="ECO:0000256" key="4">
    <source>
        <dbReference type="ARBA" id="ARBA00022912"/>
    </source>
</evidence>
<keyword evidence="6" id="KW-0472">Membrane</keyword>
<sequence>MGLAHPVACKAVYNVAHPGVVAGVGSMQGYRVSMEDTHSLCVPLRRHPNTHLLAVFDGHGGSAAAQFAEREIARNVDLLDVIEEAGVRRVIMEADSRFLAESNQSCKQGACLVMAVVTASAANGEWDVLCVNVGDSRILVGTVPGSAEHEIDCRVMTVDHKPEVSQERERIVNAGGSVVMGRIDRTLAVSRALGDWVFKSNDSLPPDEQKVVSVPEFTRTTVGCGAFLLVACDGIFEAMSSAQVASFVGRDLAETSCADPAMTVARLLDASLRSGSKGDMDNMTCIVACFVDADGVPVERRFVHPEPLPNFEAMRQVDRVAFCRAYLSFAESYGFRHDAEKVLSSHGFDVAHCSTLRKRRHKGMQMRERAVHGLTIAACIVAVIAVIMAFTRLTAIYPT</sequence>
<dbReference type="GO" id="GO:0004722">
    <property type="term" value="F:protein serine/threonine phosphatase activity"/>
    <property type="evidence" value="ECO:0007669"/>
    <property type="project" value="InterPro"/>
</dbReference>
<dbReference type="Gene3D" id="3.60.40.10">
    <property type="entry name" value="PPM-type phosphatase domain"/>
    <property type="match status" value="1"/>
</dbReference>
<evidence type="ECO:0000256" key="6">
    <source>
        <dbReference type="SAM" id="Phobius"/>
    </source>
</evidence>
<dbReference type="PANTHER" id="PTHR13832:SF827">
    <property type="entry name" value="PROTEIN PHOSPHATASE 1L"/>
    <property type="match status" value="1"/>
</dbReference>
<dbReference type="PANTHER" id="PTHR13832">
    <property type="entry name" value="PROTEIN PHOSPHATASE 2C"/>
    <property type="match status" value="1"/>
</dbReference>
<dbReference type="SUPFAM" id="SSF81606">
    <property type="entry name" value="PP2C-like"/>
    <property type="match status" value="1"/>
</dbReference>
<keyword evidence="6" id="KW-1133">Transmembrane helix</keyword>
<comment type="similarity">
    <text evidence="5">Belongs to the PP2C family.</text>
</comment>
<dbReference type="InterPro" id="IPR015655">
    <property type="entry name" value="PP2C"/>
</dbReference>
<evidence type="ECO:0000256" key="2">
    <source>
        <dbReference type="ARBA" id="ARBA00022723"/>
    </source>
</evidence>
<evidence type="ECO:0000313" key="9">
    <source>
        <dbReference type="Proteomes" id="UP000039324"/>
    </source>
</evidence>
<dbReference type="STRING" id="37360.A0A0G4ITZ7"/>
<dbReference type="Proteomes" id="UP000039324">
    <property type="component" value="Unassembled WGS sequence"/>
</dbReference>
<gene>
    <name evidence="8" type="ORF">PBRA_006854</name>
</gene>
<comment type="subcellular location">
    <subcellularLocation>
        <location evidence="1">Membrane</location>
        <topology evidence="1">Peripheral membrane protein</topology>
    </subcellularLocation>
</comment>
<evidence type="ECO:0000256" key="5">
    <source>
        <dbReference type="RuleBase" id="RU003465"/>
    </source>
</evidence>
<evidence type="ECO:0000256" key="3">
    <source>
        <dbReference type="ARBA" id="ARBA00022801"/>
    </source>
</evidence>
<dbReference type="CDD" id="cd00143">
    <property type="entry name" value="PP2Cc"/>
    <property type="match status" value="1"/>
</dbReference>
<dbReference type="InterPro" id="IPR036457">
    <property type="entry name" value="PPM-type-like_dom_sf"/>
</dbReference>
<keyword evidence="3 5" id="KW-0378">Hydrolase</keyword>
<dbReference type="SMART" id="SM00332">
    <property type="entry name" value="PP2Cc"/>
    <property type="match status" value="1"/>
</dbReference>
<evidence type="ECO:0000256" key="1">
    <source>
        <dbReference type="ARBA" id="ARBA00004170"/>
    </source>
</evidence>
<dbReference type="PROSITE" id="PS01032">
    <property type="entry name" value="PPM_1"/>
    <property type="match status" value="1"/>
</dbReference>
<feature type="domain" description="PPM-type phosphatase" evidence="7">
    <location>
        <begin position="21"/>
        <end position="290"/>
    </location>
</feature>
<dbReference type="GO" id="GO:0046872">
    <property type="term" value="F:metal ion binding"/>
    <property type="evidence" value="ECO:0007669"/>
    <property type="project" value="UniProtKB-KW"/>
</dbReference>